<organism evidence="2 3">
    <name type="scientific">Deinococcus lacus</name>
    <dbReference type="NCBI Taxonomy" id="392561"/>
    <lineage>
        <taxon>Bacteria</taxon>
        <taxon>Thermotogati</taxon>
        <taxon>Deinococcota</taxon>
        <taxon>Deinococci</taxon>
        <taxon>Deinococcales</taxon>
        <taxon>Deinococcaceae</taxon>
        <taxon>Deinococcus</taxon>
    </lineage>
</organism>
<dbReference type="SUPFAM" id="SSF52096">
    <property type="entry name" value="ClpP/crotonase"/>
    <property type="match status" value="1"/>
</dbReference>
<dbReference type="Gene3D" id="2.30.42.10">
    <property type="match status" value="1"/>
</dbReference>
<dbReference type="Pfam" id="PF17820">
    <property type="entry name" value="PDZ_6"/>
    <property type="match status" value="1"/>
</dbReference>
<dbReference type="InterPro" id="IPR041489">
    <property type="entry name" value="PDZ_6"/>
</dbReference>
<dbReference type="SMART" id="SM00245">
    <property type="entry name" value="TSPc"/>
    <property type="match status" value="1"/>
</dbReference>
<dbReference type="PANTHER" id="PTHR32060">
    <property type="entry name" value="TAIL-SPECIFIC PROTEASE"/>
    <property type="match status" value="1"/>
</dbReference>
<accession>A0ABW1YAN3</accession>
<proteinExistence type="predicted"/>
<dbReference type="EMBL" id="JBHSWD010000001">
    <property type="protein sequence ID" value="MFC6591376.1"/>
    <property type="molecule type" value="Genomic_DNA"/>
</dbReference>
<dbReference type="InterPro" id="IPR029045">
    <property type="entry name" value="ClpP/crotonase-like_dom_sf"/>
</dbReference>
<evidence type="ECO:0000313" key="3">
    <source>
        <dbReference type="Proteomes" id="UP001596297"/>
    </source>
</evidence>
<dbReference type="PANTHER" id="PTHR32060:SF30">
    <property type="entry name" value="CARBOXY-TERMINAL PROCESSING PROTEASE CTPA"/>
    <property type="match status" value="1"/>
</dbReference>
<comment type="caution">
    <text evidence="2">The sequence shown here is derived from an EMBL/GenBank/DDBJ whole genome shotgun (WGS) entry which is preliminary data.</text>
</comment>
<dbReference type="Proteomes" id="UP001596297">
    <property type="component" value="Unassembled WGS sequence"/>
</dbReference>
<keyword evidence="3" id="KW-1185">Reference proteome</keyword>
<evidence type="ECO:0000313" key="2">
    <source>
        <dbReference type="EMBL" id="MFC6591376.1"/>
    </source>
</evidence>
<sequence>MCAGEPLTCPAEKAYPVLSAQLTALGDQHSFLQEPQEYQEFLLSGTEGSKRQQFGLKLAVLDGEERVVTEVVPSSMAERAGLQPGDVLETLGGQPYTYAGLQAARESGRVIQLGLRRRGVPLRALLAARESSTLDLPRLRWAEKKLETAAERTAILRIPTFLTGGPVAQRVHDLVGQAKAQGATAMIVDLRGNSGGYLMECDLAASAFVPVVTRLAWAGEGQQRTVVAGGVRLDDHLVTGSVQRPQLWEGPLAVLVDSGSASCSEFFAYEVQQSGRGLVVGEPTAGVGNTATRVFPIGTGPAEAGLQLTVLHYAKPGGALYPTQVQPSVLAGGGEAYVQALIEGRDLGIEAALAALAVPSARP</sequence>
<dbReference type="RefSeq" id="WP_380082377.1">
    <property type="nucleotide sequence ID" value="NZ_JBHSWD010000001.1"/>
</dbReference>
<protein>
    <submittedName>
        <fullName evidence="2">S41 family peptidase</fullName>
    </submittedName>
</protein>
<dbReference type="InterPro" id="IPR005151">
    <property type="entry name" value="Tail-specific_protease"/>
</dbReference>
<dbReference type="SUPFAM" id="SSF50156">
    <property type="entry name" value="PDZ domain-like"/>
    <property type="match status" value="1"/>
</dbReference>
<dbReference type="Gene3D" id="3.30.750.44">
    <property type="match status" value="1"/>
</dbReference>
<gene>
    <name evidence="2" type="ORF">ACFP81_04680</name>
</gene>
<reference evidence="3" key="1">
    <citation type="journal article" date="2019" name="Int. J. Syst. Evol. Microbiol.">
        <title>The Global Catalogue of Microorganisms (GCM) 10K type strain sequencing project: providing services to taxonomists for standard genome sequencing and annotation.</title>
        <authorList>
            <consortium name="The Broad Institute Genomics Platform"/>
            <consortium name="The Broad Institute Genome Sequencing Center for Infectious Disease"/>
            <person name="Wu L."/>
            <person name="Ma J."/>
        </authorList>
    </citation>
    <scope>NUCLEOTIDE SEQUENCE [LARGE SCALE GENOMIC DNA]</scope>
    <source>
        <strain evidence="3">CGMCC 1.15772</strain>
    </source>
</reference>
<dbReference type="InterPro" id="IPR001478">
    <property type="entry name" value="PDZ"/>
</dbReference>
<dbReference type="CDD" id="cd06567">
    <property type="entry name" value="Peptidase_S41"/>
    <property type="match status" value="1"/>
</dbReference>
<dbReference type="InterPro" id="IPR036034">
    <property type="entry name" value="PDZ_sf"/>
</dbReference>
<dbReference type="Gene3D" id="3.90.226.10">
    <property type="entry name" value="2-enoyl-CoA Hydratase, Chain A, domain 1"/>
    <property type="match status" value="1"/>
</dbReference>
<evidence type="ECO:0000259" key="1">
    <source>
        <dbReference type="PROSITE" id="PS50106"/>
    </source>
</evidence>
<dbReference type="PROSITE" id="PS50106">
    <property type="entry name" value="PDZ"/>
    <property type="match status" value="1"/>
</dbReference>
<dbReference type="Pfam" id="PF03572">
    <property type="entry name" value="Peptidase_S41"/>
    <property type="match status" value="1"/>
</dbReference>
<name>A0ABW1YAN3_9DEIO</name>
<feature type="domain" description="PDZ" evidence="1">
    <location>
        <begin position="42"/>
        <end position="119"/>
    </location>
</feature>
<dbReference type="SMART" id="SM00228">
    <property type="entry name" value="PDZ"/>
    <property type="match status" value="1"/>
</dbReference>